<evidence type="ECO:0000313" key="3">
    <source>
        <dbReference type="Proteomes" id="UP001299220"/>
    </source>
</evidence>
<accession>A0ABS9CNC9</accession>
<dbReference type="EMBL" id="JAFBIT010000002">
    <property type="protein sequence ID" value="MCF2652657.1"/>
    <property type="molecule type" value="Genomic_DNA"/>
</dbReference>
<keyword evidence="1" id="KW-0732">Signal</keyword>
<keyword evidence="3" id="KW-1185">Reference proteome</keyword>
<evidence type="ECO:0000313" key="2">
    <source>
        <dbReference type="EMBL" id="MCF2652657.1"/>
    </source>
</evidence>
<dbReference type="PROSITE" id="PS51257">
    <property type="entry name" value="PROKAR_LIPOPROTEIN"/>
    <property type="match status" value="1"/>
</dbReference>
<sequence length="181" mass="19618">MKKLVCVCLSLALLVSLAACAAEETPEQRIERVMTEIFTCPDAGTLAYTAVIQKNLSAFGDDSAQEEMLMAQEALGNYLREKYSAADFTEAMYDGLYIYLYSGLIFPTVCAMDGIEIVPKSVSVELESASSRTYRYTAELEVKKDGGTVAVTQTGKAQVDGEGRISSFRLTGSALYDVILG</sequence>
<feature type="chain" id="PRO_5046938785" description="DUF5104 domain-containing protein" evidence="1">
    <location>
        <begin position="22"/>
        <end position="181"/>
    </location>
</feature>
<dbReference type="RefSeq" id="WP_235323690.1">
    <property type="nucleotide sequence ID" value="NZ_JAFBIT010000002.1"/>
</dbReference>
<evidence type="ECO:0008006" key="4">
    <source>
        <dbReference type="Google" id="ProtNLM"/>
    </source>
</evidence>
<proteinExistence type="predicted"/>
<name>A0ABS9CNC9_9FIRM</name>
<feature type="signal peptide" evidence="1">
    <location>
        <begin position="1"/>
        <end position="21"/>
    </location>
</feature>
<organism evidence="2 3">
    <name type="scientific">Anaeromassilibacillus senegalensis</name>
    <dbReference type="NCBI Taxonomy" id="1673717"/>
    <lineage>
        <taxon>Bacteria</taxon>
        <taxon>Bacillati</taxon>
        <taxon>Bacillota</taxon>
        <taxon>Clostridia</taxon>
        <taxon>Eubacteriales</taxon>
        <taxon>Acutalibacteraceae</taxon>
        <taxon>Anaeromassilibacillus</taxon>
    </lineage>
</organism>
<reference evidence="2 3" key="1">
    <citation type="submission" date="2020-12" db="EMBL/GenBank/DDBJ databases">
        <title>Whole genome sequences of gut porcine anaerobes.</title>
        <authorList>
            <person name="Kubasova T."/>
            <person name="Jahodarova E."/>
            <person name="Rychlik I."/>
        </authorList>
    </citation>
    <scope>NUCLEOTIDE SEQUENCE [LARGE SCALE GENOMIC DNA]</scope>
    <source>
        <strain evidence="2 3">An867</strain>
    </source>
</reference>
<comment type="caution">
    <text evidence="2">The sequence shown here is derived from an EMBL/GenBank/DDBJ whole genome shotgun (WGS) entry which is preliminary data.</text>
</comment>
<dbReference type="Proteomes" id="UP001299220">
    <property type="component" value="Unassembled WGS sequence"/>
</dbReference>
<gene>
    <name evidence="2" type="ORF">JQM67_08585</name>
</gene>
<protein>
    <recommendedName>
        <fullName evidence="4">DUF5104 domain-containing protein</fullName>
    </recommendedName>
</protein>
<evidence type="ECO:0000256" key="1">
    <source>
        <dbReference type="SAM" id="SignalP"/>
    </source>
</evidence>